<accession>A0A1L7AEV3</accession>
<name>A0A1L7AEV3_9PROT</name>
<dbReference type="KEGG" id="rgi:RGI145_09435"/>
<dbReference type="EMBL" id="CP015583">
    <property type="protein sequence ID" value="APT57292.1"/>
    <property type="molecule type" value="Genomic_DNA"/>
</dbReference>
<organism evidence="1 2">
    <name type="scientific">Roseomonas gilardii</name>
    <dbReference type="NCBI Taxonomy" id="257708"/>
    <lineage>
        <taxon>Bacteria</taxon>
        <taxon>Pseudomonadati</taxon>
        <taxon>Pseudomonadota</taxon>
        <taxon>Alphaproteobacteria</taxon>
        <taxon>Acetobacterales</taxon>
        <taxon>Roseomonadaceae</taxon>
        <taxon>Roseomonas</taxon>
    </lineage>
</organism>
<dbReference type="AlphaFoldDB" id="A0A1L7AEV3"/>
<dbReference type="GeneID" id="99634084"/>
<evidence type="ECO:0000313" key="1">
    <source>
        <dbReference type="EMBL" id="APT57292.1"/>
    </source>
</evidence>
<dbReference type="STRING" id="257708.RGI145_09435"/>
<protein>
    <submittedName>
        <fullName evidence="1">Uncharacterized protein</fullName>
    </submittedName>
</protein>
<sequence>MADAESTAGEPDGGIEQVDWRQCSLCTPSDPAILPEILAYEPDKDLLLIATQTCSLVGKGAEPAFEVVAVRLIEEFNPAAPEAKGKITRFLQLPLEGGATGRGIRLDVSRRVILPSAHLQQMKPAQAQVSERALKAFQGWIARYYARIALPDELDRRLRKRQFHKKVEKALGQMLMDGTEAYKVHTDVDRIYIAWSPDSELSGDDVYTVKVLIVCRRPGTRDHLLDELSGLASGVKKAPLVNGVRMDDPDVMLAKEVTVEHTSKMTRFTSFDEFSALAEVARAMGDE</sequence>
<gene>
    <name evidence="1" type="ORF">RGI145_09435</name>
</gene>
<dbReference type="Proteomes" id="UP000185494">
    <property type="component" value="Chromosome 1"/>
</dbReference>
<proteinExistence type="predicted"/>
<reference evidence="1 2" key="1">
    <citation type="submission" date="2016-05" db="EMBL/GenBank/DDBJ databases">
        <title>Complete Genome and Methylome Analysis of Psychrotrophic Bacterial Isolates from Antarctic Lake Untersee.</title>
        <authorList>
            <person name="Fomenkov A."/>
            <person name="Akimov V.N."/>
            <person name="Vasilyeva L.V."/>
            <person name="Andersen D."/>
            <person name="Vincze T."/>
            <person name="Roberts R.J."/>
        </authorList>
    </citation>
    <scope>NUCLEOTIDE SEQUENCE [LARGE SCALE GENOMIC DNA]</scope>
    <source>
        <strain evidence="1 2">U14-5</strain>
    </source>
</reference>
<dbReference type="RefSeq" id="WP_027297179.1">
    <property type="nucleotide sequence ID" value="NZ_CP015583.1"/>
</dbReference>
<evidence type="ECO:0000313" key="2">
    <source>
        <dbReference type="Proteomes" id="UP000185494"/>
    </source>
</evidence>